<evidence type="ECO:0000256" key="2">
    <source>
        <dbReference type="SAM" id="MobiDB-lite"/>
    </source>
</evidence>
<dbReference type="RefSeq" id="WP_048848821.1">
    <property type="nucleotide sequence ID" value="NZ_BALE01000017.1"/>
</dbReference>
<dbReference type="Proteomes" id="UP000032679">
    <property type="component" value="Unassembled WGS sequence"/>
</dbReference>
<name>A0A0D6ML03_9PROT</name>
<dbReference type="GO" id="GO:0017089">
    <property type="term" value="F:glycolipid transfer activity"/>
    <property type="evidence" value="ECO:0007669"/>
    <property type="project" value="TreeGrafter"/>
</dbReference>
<evidence type="ECO:0000256" key="1">
    <source>
        <dbReference type="ARBA" id="ARBA00022729"/>
    </source>
</evidence>
<feature type="compositionally biased region" description="Polar residues" evidence="2">
    <location>
        <begin position="323"/>
        <end position="333"/>
    </location>
</feature>
<keyword evidence="6" id="KW-1185">Reference proteome</keyword>
<dbReference type="GO" id="GO:0015920">
    <property type="term" value="P:lipopolysaccharide transport"/>
    <property type="evidence" value="ECO:0007669"/>
    <property type="project" value="TreeGrafter"/>
</dbReference>
<feature type="chain" id="PRO_5002307925" description="Organic solvent tolerance-like N-terminal domain-containing protein" evidence="3">
    <location>
        <begin position="25"/>
        <end position="333"/>
    </location>
</feature>
<sequence length="333" mass="34935">MNRTARLLSLTLTCGLPAPGIAFAQAIDMSHGQQVNISNAGSTDWNRDAQTVTFNDQARAVRGDVTVDADQLIAFLRKKAPPPGQPVTPPADAGKQDGQGSDPMGGGSQEIYRLQAIGHVHIYTPTDQGFGDKAVYDIDQATLVMTGHALKLVTPQDVLTARDVMEYHSNEHMSVGRGNATVTTNDGRRILADVLVGYSKPDQQPAQPGAPAPVKPANAPDPLSSGSSKLEKVYAWGHVFIRTPTETVVGDRGVYIPDTSIARVLGHVKITRGQNQINGAAAIVNMKAGLATMTQAPGARVEGLVVPNETSGSDASAPGGKPATSTPSERPAR</sequence>
<proteinExistence type="predicted"/>
<keyword evidence="1 3" id="KW-0732">Signal</keyword>
<dbReference type="EMBL" id="BALE01000017">
    <property type="protein sequence ID" value="GAN54302.1"/>
    <property type="molecule type" value="Genomic_DNA"/>
</dbReference>
<comment type="caution">
    <text evidence="5">The sequence shown here is derived from an EMBL/GenBank/DDBJ whole genome shotgun (WGS) entry which is preliminary data.</text>
</comment>
<evidence type="ECO:0000313" key="6">
    <source>
        <dbReference type="Proteomes" id="UP000032679"/>
    </source>
</evidence>
<dbReference type="GO" id="GO:0030288">
    <property type="term" value="C:outer membrane-bounded periplasmic space"/>
    <property type="evidence" value="ECO:0007669"/>
    <property type="project" value="TreeGrafter"/>
</dbReference>
<dbReference type="AlphaFoldDB" id="A0A0D6ML03"/>
<reference evidence="5 6" key="1">
    <citation type="submission" date="2012-10" db="EMBL/GenBank/DDBJ databases">
        <title>Genome sequencing of Tanticharoenia sakaeratensis NBRC 103193.</title>
        <authorList>
            <person name="Azuma Y."/>
            <person name="Hadano H."/>
            <person name="Hirakawa H."/>
            <person name="Matsushita K."/>
        </authorList>
    </citation>
    <scope>NUCLEOTIDE SEQUENCE [LARGE SCALE GENOMIC DNA]</scope>
    <source>
        <strain evidence="5 6">NBRC 103193</strain>
    </source>
</reference>
<dbReference type="GO" id="GO:0009279">
    <property type="term" value="C:cell outer membrane"/>
    <property type="evidence" value="ECO:0007669"/>
    <property type="project" value="TreeGrafter"/>
</dbReference>
<dbReference type="Pfam" id="PF03968">
    <property type="entry name" value="LptD_N"/>
    <property type="match status" value="1"/>
</dbReference>
<evidence type="ECO:0000313" key="5">
    <source>
        <dbReference type="EMBL" id="GAN54302.1"/>
    </source>
</evidence>
<feature type="region of interest" description="Disordered" evidence="2">
    <location>
        <begin position="305"/>
        <end position="333"/>
    </location>
</feature>
<dbReference type="Gene3D" id="2.60.450.10">
    <property type="entry name" value="Lipopolysaccharide (LPS) transport protein A like domain"/>
    <property type="match status" value="2"/>
</dbReference>
<feature type="region of interest" description="Disordered" evidence="2">
    <location>
        <begin position="201"/>
        <end position="227"/>
    </location>
</feature>
<dbReference type="PANTHER" id="PTHR36504">
    <property type="entry name" value="LIPOPOLYSACCHARIDE EXPORT SYSTEM PROTEIN LPTA"/>
    <property type="match status" value="1"/>
</dbReference>
<feature type="signal peptide" evidence="3">
    <location>
        <begin position="1"/>
        <end position="24"/>
    </location>
</feature>
<feature type="region of interest" description="Disordered" evidence="2">
    <location>
        <begin position="77"/>
        <end position="108"/>
    </location>
</feature>
<gene>
    <name evidence="5" type="ORF">Tasa_017_185</name>
</gene>
<accession>A0A0D6ML03</accession>
<dbReference type="InterPro" id="IPR052037">
    <property type="entry name" value="LPS_export_LptA"/>
</dbReference>
<organism evidence="5 6">
    <name type="scientific">Tanticharoenia sakaeratensis NBRC 103193</name>
    <dbReference type="NCBI Taxonomy" id="1231623"/>
    <lineage>
        <taxon>Bacteria</taxon>
        <taxon>Pseudomonadati</taxon>
        <taxon>Pseudomonadota</taxon>
        <taxon>Alphaproteobacteria</taxon>
        <taxon>Acetobacterales</taxon>
        <taxon>Acetobacteraceae</taxon>
        <taxon>Tanticharoenia</taxon>
    </lineage>
</organism>
<dbReference type="PANTHER" id="PTHR36504:SF1">
    <property type="entry name" value="LIPOPOLYSACCHARIDE EXPORT SYSTEM PROTEIN LPTA"/>
    <property type="match status" value="1"/>
</dbReference>
<dbReference type="STRING" id="1231623.Tasa_017_185"/>
<protein>
    <recommendedName>
        <fullName evidence="4">Organic solvent tolerance-like N-terminal domain-containing protein</fullName>
    </recommendedName>
</protein>
<feature type="domain" description="Organic solvent tolerance-like N-terminal" evidence="4">
    <location>
        <begin position="42"/>
        <end position="169"/>
    </location>
</feature>
<dbReference type="OrthoDB" id="8450043at2"/>
<evidence type="ECO:0000259" key="4">
    <source>
        <dbReference type="Pfam" id="PF03968"/>
    </source>
</evidence>
<evidence type="ECO:0000256" key="3">
    <source>
        <dbReference type="SAM" id="SignalP"/>
    </source>
</evidence>
<dbReference type="InterPro" id="IPR005653">
    <property type="entry name" value="OstA-like_N"/>
</dbReference>